<accession>A0A811YKS5</accession>
<evidence type="ECO:0000256" key="3">
    <source>
        <dbReference type="ARBA" id="ARBA00022737"/>
    </source>
</evidence>
<feature type="region of interest" description="Disordered" evidence="11">
    <location>
        <begin position="36"/>
        <end position="59"/>
    </location>
</feature>
<evidence type="ECO:0000256" key="7">
    <source>
        <dbReference type="ARBA" id="ARBA00023163"/>
    </source>
</evidence>
<feature type="region of interest" description="Disordered" evidence="11">
    <location>
        <begin position="87"/>
        <end position="106"/>
    </location>
</feature>
<name>A0A811YKS5_NYCPR</name>
<dbReference type="GO" id="GO:0000981">
    <property type="term" value="F:DNA-binding transcription factor activity, RNA polymerase II-specific"/>
    <property type="evidence" value="ECO:0007669"/>
    <property type="project" value="TreeGrafter"/>
</dbReference>
<dbReference type="PANTHER" id="PTHR23233:SF19">
    <property type="entry name" value="SAL-LIKE PROTEIN 4"/>
    <property type="match status" value="1"/>
</dbReference>
<evidence type="ECO:0000256" key="5">
    <source>
        <dbReference type="ARBA" id="ARBA00022833"/>
    </source>
</evidence>
<feature type="domain" description="C2H2-type" evidence="12">
    <location>
        <begin position="302"/>
        <end position="333"/>
    </location>
</feature>
<evidence type="ECO:0000256" key="10">
    <source>
        <dbReference type="PROSITE-ProRule" id="PRU00042"/>
    </source>
</evidence>
<feature type="compositionally biased region" description="Basic and acidic residues" evidence="11">
    <location>
        <begin position="96"/>
        <end position="106"/>
    </location>
</feature>
<dbReference type="EMBL" id="CAJHUB010000677">
    <property type="protein sequence ID" value="CAD7676645.1"/>
    <property type="molecule type" value="Genomic_DNA"/>
</dbReference>
<dbReference type="InterPro" id="IPR013087">
    <property type="entry name" value="Znf_C2H2_type"/>
</dbReference>
<dbReference type="InterPro" id="IPR051565">
    <property type="entry name" value="Sal_C2H2-zinc-finger"/>
</dbReference>
<keyword evidence="8" id="KW-0539">Nucleus</keyword>
<comment type="caution">
    <text evidence="13">The sequence shown here is derived from an EMBL/GenBank/DDBJ whole genome shotgun (WGS) entry which is preliminary data.</text>
</comment>
<evidence type="ECO:0000259" key="12">
    <source>
        <dbReference type="PROSITE" id="PS50157"/>
    </source>
</evidence>
<dbReference type="Proteomes" id="UP000645828">
    <property type="component" value="Unassembled WGS sequence"/>
</dbReference>
<dbReference type="Gene3D" id="3.30.160.60">
    <property type="entry name" value="Classic Zinc Finger"/>
    <property type="match status" value="1"/>
</dbReference>
<dbReference type="PROSITE" id="PS50157">
    <property type="entry name" value="ZINC_FINGER_C2H2_2"/>
    <property type="match status" value="1"/>
</dbReference>
<evidence type="ECO:0000256" key="8">
    <source>
        <dbReference type="ARBA" id="ARBA00023242"/>
    </source>
</evidence>
<proteinExistence type="inferred from homology"/>
<dbReference type="GO" id="GO:0005634">
    <property type="term" value="C:nucleus"/>
    <property type="evidence" value="ECO:0007669"/>
    <property type="project" value="UniProtKB-SubCell"/>
</dbReference>
<keyword evidence="4 10" id="KW-0863">Zinc-finger</keyword>
<evidence type="ECO:0000256" key="4">
    <source>
        <dbReference type="ARBA" id="ARBA00022771"/>
    </source>
</evidence>
<dbReference type="SUPFAM" id="SSF57667">
    <property type="entry name" value="beta-beta-alpha zinc fingers"/>
    <property type="match status" value="1"/>
</dbReference>
<evidence type="ECO:0000256" key="1">
    <source>
        <dbReference type="ARBA" id="ARBA00004123"/>
    </source>
</evidence>
<dbReference type="InterPro" id="IPR036236">
    <property type="entry name" value="Znf_C2H2_sf"/>
</dbReference>
<protein>
    <submittedName>
        <fullName evidence="13">(raccoon dog) hypothetical protein</fullName>
    </submittedName>
</protein>
<evidence type="ECO:0000256" key="9">
    <source>
        <dbReference type="ARBA" id="ARBA00038474"/>
    </source>
</evidence>
<comment type="similarity">
    <text evidence="9">Belongs to the sal C2H2-type zinc-finger protein family.</text>
</comment>
<keyword evidence="2" id="KW-0479">Metal-binding</keyword>
<evidence type="ECO:0000256" key="11">
    <source>
        <dbReference type="SAM" id="MobiDB-lite"/>
    </source>
</evidence>
<dbReference type="AlphaFoldDB" id="A0A811YKS5"/>
<keyword evidence="6" id="KW-0805">Transcription regulation</keyword>
<reference evidence="13" key="1">
    <citation type="submission" date="2020-12" db="EMBL/GenBank/DDBJ databases">
        <authorList>
            <consortium name="Molecular Ecology Group"/>
        </authorList>
    </citation>
    <scope>NUCLEOTIDE SEQUENCE</scope>
    <source>
        <strain evidence="13">TBG_1078</strain>
    </source>
</reference>
<organism evidence="13 14">
    <name type="scientific">Nyctereutes procyonoides</name>
    <name type="common">Raccoon dog</name>
    <name type="synonym">Canis procyonoides</name>
    <dbReference type="NCBI Taxonomy" id="34880"/>
    <lineage>
        <taxon>Eukaryota</taxon>
        <taxon>Metazoa</taxon>
        <taxon>Chordata</taxon>
        <taxon>Craniata</taxon>
        <taxon>Vertebrata</taxon>
        <taxon>Euteleostomi</taxon>
        <taxon>Mammalia</taxon>
        <taxon>Eutheria</taxon>
        <taxon>Laurasiatheria</taxon>
        <taxon>Carnivora</taxon>
        <taxon>Caniformia</taxon>
        <taxon>Canidae</taxon>
        <taxon>Nyctereutes</taxon>
    </lineage>
</organism>
<comment type="subcellular location">
    <subcellularLocation>
        <location evidence="1">Nucleus</location>
    </subcellularLocation>
</comment>
<evidence type="ECO:0000256" key="2">
    <source>
        <dbReference type="ARBA" id="ARBA00022723"/>
    </source>
</evidence>
<keyword evidence="3" id="KW-0677">Repeat</keyword>
<gene>
    <name evidence="13" type="ORF">NYPRO_LOCUS9440</name>
</gene>
<dbReference type="GO" id="GO:0008270">
    <property type="term" value="F:zinc ion binding"/>
    <property type="evidence" value="ECO:0007669"/>
    <property type="project" value="UniProtKB-KW"/>
</dbReference>
<keyword evidence="5" id="KW-0862">Zinc</keyword>
<dbReference type="GO" id="GO:0000978">
    <property type="term" value="F:RNA polymerase II cis-regulatory region sequence-specific DNA binding"/>
    <property type="evidence" value="ECO:0007669"/>
    <property type="project" value="TreeGrafter"/>
</dbReference>
<dbReference type="PANTHER" id="PTHR23233">
    <property type="entry name" value="SAL-LIKE PROTEIN"/>
    <property type="match status" value="1"/>
</dbReference>
<keyword evidence="7" id="KW-0804">Transcription</keyword>
<evidence type="ECO:0000256" key="6">
    <source>
        <dbReference type="ARBA" id="ARBA00023015"/>
    </source>
</evidence>
<evidence type="ECO:0000313" key="14">
    <source>
        <dbReference type="Proteomes" id="UP000645828"/>
    </source>
</evidence>
<sequence>MDQDYYNLYYLEALLRYDGWPDARTTSRCKQAKPQHINLEEDQGEQPPQYEANRDGMTAKRTRWEETHICEKSLQRASASRRLLGAALSHPPHSPGSKDGHREDGGSLRELKEKLGAESVMYLKTETAHDTNVTLQALWGTKVAMNQCSTEAPPAPVPGAGLSIPWLTEQIRVQVNMWALHALHLGVAGADILKTLGSHMSQQVSAAMALLSEKAGSQGLSLDTLKPAKLPHTNIPSTASSQGLAVLPNSMSHLPGALLPQAPGSVLFQSSFSTVALDLSKKGKGKPPNVSPMEAKPKDKVILCKHKYKYCSKVLGTDSSLQIHLHSHTGERPFVCSANPQLFAKFHNKMMAGNGIPYALSVPVPIDESSLSLDSKPVLVIGPPCLGLPQNLSSGTNPKALMGSPLPNDLQPRVDGFQGSGTPEPGSETLKLQQLVENIDKATTNPTNLAIENTMTLLGTDGNRVPEMFPKEILAPSVNMDPVVWNQYTTMLSGGLAMKTNEISVIQSGGIPTLPVFLGATSIVNNTTISKMDGSQSATCAEVEKLSAPTVSPNTNSLTSWKEIRLQSAKLFV</sequence>
<keyword evidence="14" id="KW-1185">Reference proteome</keyword>
<evidence type="ECO:0000313" key="13">
    <source>
        <dbReference type="EMBL" id="CAD7676645.1"/>
    </source>
</evidence>